<dbReference type="AlphaFoldDB" id="A0A939PAW6"/>
<evidence type="ECO:0000313" key="4">
    <source>
        <dbReference type="Proteomes" id="UP000669179"/>
    </source>
</evidence>
<dbReference type="GO" id="GO:0005524">
    <property type="term" value="F:ATP binding"/>
    <property type="evidence" value="ECO:0007669"/>
    <property type="project" value="UniProtKB-KW"/>
</dbReference>
<dbReference type="RefSeq" id="WP_208254230.1">
    <property type="nucleotide sequence ID" value="NZ_JAGEOJ010000002.1"/>
</dbReference>
<dbReference type="CDD" id="cd16936">
    <property type="entry name" value="HATPase_RsbW-like"/>
    <property type="match status" value="1"/>
</dbReference>
<dbReference type="GO" id="GO:0004674">
    <property type="term" value="F:protein serine/threonine kinase activity"/>
    <property type="evidence" value="ECO:0007669"/>
    <property type="project" value="UniProtKB-KW"/>
</dbReference>
<feature type="domain" description="Histidine kinase/HSP90-like ATPase" evidence="2">
    <location>
        <begin position="21"/>
        <end position="130"/>
    </location>
</feature>
<dbReference type="Proteomes" id="UP000669179">
    <property type="component" value="Unassembled WGS sequence"/>
</dbReference>
<accession>A0A939PAW6</accession>
<keyword evidence="1" id="KW-0723">Serine/threonine-protein kinase</keyword>
<keyword evidence="1" id="KW-0808">Transferase</keyword>
<keyword evidence="1" id="KW-0418">Kinase</keyword>
<evidence type="ECO:0000259" key="2">
    <source>
        <dbReference type="Pfam" id="PF13581"/>
    </source>
</evidence>
<dbReference type="InterPro" id="IPR036890">
    <property type="entry name" value="HATPase_C_sf"/>
</dbReference>
<comment type="caution">
    <text evidence="3">The sequence shown here is derived from an EMBL/GenBank/DDBJ whole genome shotgun (WGS) entry which is preliminary data.</text>
</comment>
<evidence type="ECO:0000256" key="1">
    <source>
        <dbReference type="ARBA" id="ARBA00022527"/>
    </source>
</evidence>
<dbReference type="SUPFAM" id="SSF55874">
    <property type="entry name" value="ATPase domain of HSP90 chaperone/DNA topoisomerase II/histidine kinase"/>
    <property type="match status" value="1"/>
</dbReference>
<evidence type="ECO:0000313" key="3">
    <source>
        <dbReference type="EMBL" id="MBO2446643.1"/>
    </source>
</evidence>
<organism evidence="3 4">
    <name type="scientific">Actinomadura barringtoniae</name>
    <dbReference type="NCBI Taxonomy" id="1427535"/>
    <lineage>
        <taxon>Bacteria</taxon>
        <taxon>Bacillati</taxon>
        <taxon>Actinomycetota</taxon>
        <taxon>Actinomycetes</taxon>
        <taxon>Streptosporangiales</taxon>
        <taxon>Thermomonosporaceae</taxon>
        <taxon>Actinomadura</taxon>
    </lineage>
</organism>
<proteinExistence type="predicted"/>
<dbReference type="PANTHER" id="PTHR35526:SF3">
    <property type="entry name" value="ANTI-SIGMA-F FACTOR RSBW"/>
    <property type="match status" value="1"/>
</dbReference>
<protein>
    <submittedName>
        <fullName evidence="3">ATP-binding protein</fullName>
    </submittedName>
</protein>
<dbReference type="Pfam" id="PF13581">
    <property type="entry name" value="HATPase_c_2"/>
    <property type="match status" value="1"/>
</dbReference>
<dbReference type="PANTHER" id="PTHR35526">
    <property type="entry name" value="ANTI-SIGMA-F FACTOR RSBW-RELATED"/>
    <property type="match status" value="1"/>
</dbReference>
<gene>
    <name evidence="3" type="ORF">J4573_06040</name>
</gene>
<dbReference type="InterPro" id="IPR050267">
    <property type="entry name" value="Anti-sigma-factor_SerPK"/>
</dbReference>
<name>A0A939PAW6_9ACTN</name>
<sequence length="133" mass="14492">MRANTATARLEDLTVPGIDRAVGHVRRWLRDMVGTDHPLLYEFTVCVSEVMTNALRYSDSGRGGSVRIELAVAADELRARVSDDGGASGAPHLCDPDGEGERGRGLHIVNAYAHDWGVERTGPGFTVWFTLRS</sequence>
<dbReference type="Gene3D" id="3.30.565.10">
    <property type="entry name" value="Histidine kinase-like ATPase, C-terminal domain"/>
    <property type="match status" value="1"/>
</dbReference>
<keyword evidence="3" id="KW-0067">ATP-binding</keyword>
<dbReference type="EMBL" id="JAGEOJ010000002">
    <property type="protein sequence ID" value="MBO2446643.1"/>
    <property type="molecule type" value="Genomic_DNA"/>
</dbReference>
<keyword evidence="3" id="KW-0547">Nucleotide-binding</keyword>
<reference evidence="3" key="1">
    <citation type="submission" date="2021-03" db="EMBL/GenBank/DDBJ databases">
        <authorList>
            <person name="Kanchanasin P."/>
            <person name="Saeng-In P."/>
            <person name="Phongsopitanun W."/>
            <person name="Yuki M."/>
            <person name="Kudo T."/>
            <person name="Ohkuma M."/>
            <person name="Tanasupawat S."/>
        </authorList>
    </citation>
    <scope>NUCLEOTIDE SEQUENCE</scope>
    <source>
        <strain evidence="3">GKU 128</strain>
    </source>
</reference>
<dbReference type="InterPro" id="IPR003594">
    <property type="entry name" value="HATPase_dom"/>
</dbReference>
<keyword evidence="4" id="KW-1185">Reference proteome</keyword>